<gene>
    <name evidence="2" type="ORF">RSOLAG22IIIB_13292</name>
</gene>
<evidence type="ECO:0000313" key="2">
    <source>
        <dbReference type="EMBL" id="CUA67166.1"/>
    </source>
</evidence>
<dbReference type="EMBL" id="CYGV01000034">
    <property type="protein sequence ID" value="CUA67166.1"/>
    <property type="molecule type" value="Genomic_DNA"/>
</dbReference>
<dbReference type="InterPro" id="IPR008271">
    <property type="entry name" value="Ser/Thr_kinase_AS"/>
</dbReference>
<proteinExistence type="predicted"/>
<reference evidence="2 3" key="1">
    <citation type="submission" date="2015-07" db="EMBL/GenBank/DDBJ databases">
        <authorList>
            <person name="Noorani M."/>
        </authorList>
    </citation>
    <scope>NUCLEOTIDE SEQUENCE [LARGE SCALE GENOMIC DNA]</scope>
    <source>
        <strain evidence="2">BBA 69670</strain>
    </source>
</reference>
<dbReference type="GO" id="GO:0004674">
    <property type="term" value="F:protein serine/threonine kinase activity"/>
    <property type="evidence" value="ECO:0007669"/>
    <property type="project" value="TreeGrafter"/>
</dbReference>
<dbReference type="PROSITE" id="PS50011">
    <property type="entry name" value="PROTEIN_KINASE_DOM"/>
    <property type="match status" value="1"/>
</dbReference>
<dbReference type="Pfam" id="PF07714">
    <property type="entry name" value="PK_Tyr_Ser-Thr"/>
    <property type="match status" value="1"/>
</dbReference>
<dbReference type="InterPro" id="IPR011009">
    <property type="entry name" value="Kinase-like_dom_sf"/>
</dbReference>
<name>A0A0K6FLQ0_9AGAM</name>
<dbReference type="AlphaFoldDB" id="A0A0K6FLQ0"/>
<evidence type="ECO:0000259" key="1">
    <source>
        <dbReference type="PROSITE" id="PS50011"/>
    </source>
</evidence>
<dbReference type="Proteomes" id="UP000044841">
    <property type="component" value="Unassembled WGS sequence"/>
</dbReference>
<dbReference type="Pfam" id="PF00069">
    <property type="entry name" value="Pkinase"/>
    <property type="match status" value="1"/>
</dbReference>
<dbReference type="GO" id="GO:0005524">
    <property type="term" value="F:ATP binding"/>
    <property type="evidence" value="ECO:0007669"/>
    <property type="project" value="UniProtKB-KW"/>
</dbReference>
<dbReference type="PANTHER" id="PTHR44329">
    <property type="entry name" value="SERINE/THREONINE-PROTEIN KINASE TNNI3K-RELATED"/>
    <property type="match status" value="1"/>
</dbReference>
<protein>
    <recommendedName>
        <fullName evidence="1">Protein kinase domain-containing protein</fullName>
    </recommendedName>
</protein>
<dbReference type="PROSITE" id="PS00108">
    <property type="entry name" value="PROTEIN_KINASE_ST"/>
    <property type="match status" value="1"/>
</dbReference>
<dbReference type="PANTHER" id="PTHR44329:SF214">
    <property type="entry name" value="PROTEIN KINASE DOMAIN-CONTAINING PROTEIN"/>
    <property type="match status" value="1"/>
</dbReference>
<dbReference type="SUPFAM" id="SSF56112">
    <property type="entry name" value="Protein kinase-like (PK-like)"/>
    <property type="match status" value="2"/>
</dbReference>
<dbReference type="InterPro" id="IPR001245">
    <property type="entry name" value="Ser-Thr/Tyr_kinase_cat_dom"/>
</dbReference>
<feature type="domain" description="Protein kinase" evidence="1">
    <location>
        <begin position="48"/>
        <end position="316"/>
    </location>
</feature>
<dbReference type="InterPro" id="IPR051681">
    <property type="entry name" value="Ser/Thr_Kinases-Pseudokinases"/>
</dbReference>
<organism evidence="2 3">
    <name type="scientific">Rhizoctonia solani</name>
    <dbReference type="NCBI Taxonomy" id="456999"/>
    <lineage>
        <taxon>Eukaryota</taxon>
        <taxon>Fungi</taxon>
        <taxon>Dikarya</taxon>
        <taxon>Basidiomycota</taxon>
        <taxon>Agaricomycotina</taxon>
        <taxon>Agaricomycetes</taxon>
        <taxon>Cantharellales</taxon>
        <taxon>Ceratobasidiaceae</taxon>
        <taxon>Rhizoctonia</taxon>
    </lineage>
</organism>
<dbReference type="InterPro" id="IPR000719">
    <property type="entry name" value="Prot_kinase_dom"/>
</dbReference>
<dbReference type="Gene3D" id="1.10.510.10">
    <property type="entry name" value="Transferase(Phosphotransferase) domain 1"/>
    <property type="match status" value="2"/>
</dbReference>
<accession>A0A0K6FLQ0</accession>
<dbReference type="SMART" id="SM00220">
    <property type="entry name" value="S_TKc"/>
    <property type="match status" value="1"/>
</dbReference>
<evidence type="ECO:0000313" key="3">
    <source>
        <dbReference type="Proteomes" id="UP000044841"/>
    </source>
</evidence>
<sequence>MSFLKPSNWKSSQRRKSIISSKLDESKVLELLTGNGCRDITDEIDVSRCTQYPVNNGGFGDIYEGKLRDGTKAAVKYLRIFESTTDKRTGENLKLAAREIYAWSRCEHENIVPFLGFTFFRGQIAMISPWMENGPLPQYIQRNKKADRFQLCTQITGGLKYLHNIQMVHGDLKGGNVLISSNGIAKLIDFGNTESNDRSLEFTPAHITPTPRWAAPELLQETGAYSFAADIYALGMTFLEAITNKLPFPELKSDNAVISRVLIKKEVPSRPLSTIPDRVYANALWNLLNDCWEYDPAKRPKVAFITDKIKEIHALYGYAQFRERLVTITPWMSGGCLADYTQDNPALDRIKAIHGDLKAVCDLLYLSYELQVDLPFFRSKTNVMVSRDKKMQIIDFGHSSISNHSLQFPIPNQRMQSCPWAPPEILNGATERSFAGDVYSLAMTLLEVITGEYPFAGVLYPRVIVGVLHHGLFPVRPYCCLPPKHEACDSLWELFKDCWLFYPEMRPSAAEVKEKLLNTSIDPTDLSPGDHGGRILGQCGMCRIHTLLNTGSSG</sequence>
<keyword evidence="3" id="KW-1185">Reference proteome</keyword>